<evidence type="ECO:0000313" key="7">
    <source>
        <dbReference type="Proteomes" id="UP000306441"/>
    </source>
</evidence>
<dbReference type="InterPro" id="IPR050469">
    <property type="entry name" value="Diguanylate_Cyclase"/>
</dbReference>
<accession>A0ABY2Q6W7</accession>
<keyword evidence="4" id="KW-0472">Membrane</keyword>
<feature type="compositionally biased region" description="Polar residues" evidence="3">
    <location>
        <begin position="391"/>
        <end position="406"/>
    </location>
</feature>
<protein>
    <recommendedName>
        <fullName evidence="1">diguanylate cyclase</fullName>
        <ecNumber evidence="1">2.7.7.65</ecNumber>
    </recommendedName>
</protein>
<dbReference type="PANTHER" id="PTHR45138:SF9">
    <property type="entry name" value="DIGUANYLATE CYCLASE DGCM-RELATED"/>
    <property type="match status" value="1"/>
</dbReference>
<dbReference type="InterPro" id="IPR043128">
    <property type="entry name" value="Rev_trsase/Diguanyl_cyclase"/>
</dbReference>
<sequence length="406" mass="42642">MSGASFILSINIAVAGLLAAAFMAVAAYDGRRLAARWMAAAYLIGMGYYIVELAIPTLHDAIPAVVVAFAVLLVATAVFNAGLAAKYAVTTPWLTMLAFVAAATVTVAIVQDLPRQSPARMMAYQFPYAVMQLIGLAIVWVGNRKRDPLARLLMTVLALSAAQFVSKPFLAAALGGWGANPQSYNGTVYAMVSQSLGTVFAVAIALLILVILVRDALGEASARSEIDALSGLLNRGGFERQAETVLLRAARHGMPVSLVLTDLDHFKAVNDTYGHASGDRVIESFAAFLREAGVPGHIAGRIGGEEFAVLLPGTNLAAARLFAEGTRSSFGALPIDSLPLNHRCTASFGVAELQPLESFRDMMRRADAALYEAKKAGRDQVRIAGEASAFPNGNGNGASRSVSGTG</sequence>
<feature type="transmembrane region" description="Helical" evidence="4">
    <location>
        <begin position="189"/>
        <end position="213"/>
    </location>
</feature>
<comment type="catalytic activity">
    <reaction evidence="2">
        <text>2 GTP = 3',3'-c-di-GMP + 2 diphosphate</text>
        <dbReference type="Rhea" id="RHEA:24898"/>
        <dbReference type="ChEBI" id="CHEBI:33019"/>
        <dbReference type="ChEBI" id="CHEBI:37565"/>
        <dbReference type="ChEBI" id="CHEBI:58805"/>
        <dbReference type="EC" id="2.7.7.65"/>
    </reaction>
</comment>
<dbReference type="CDD" id="cd01949">
    <property type="entry name" value="GGDEF"/>
    <property type="match status" value="1"/>
</dbReference>
<evidence type="ECO:0000256" key="4">
    <source>
        <dbReference type="SAM" id="Phobius"/>
    </source>
</evidence>
<dbReference type="Proteomes" id="UP000306441">
    <property type="component" value="Unassembled WGS sequence"/>
</dbReference>
<dbReference type="InterPro" id="IPR000160">
    <property type="entry name" value="GGDEF_dom"/>
</dbReference>
<feature type="transmembrane region" description="Helical" evidence="4">
    <location>
        <begin position="61"/>
        <end position="81"/>
    </location>
</feature>
<dbReference type="SMART" id="SM00267">
    <property type="entry name" value="GGDEF"/>
    <property type="match status" value="1"/>
</dbReference>
<organism evidence="6 7">
    <name type="scientific">Ollibium composti</name>
    <dbReference type="NCBI Taxonomy" id="2675109"/>
    <lineage>
        <taxon>Bacteria</taxon>
        <taxon>Pseudomonadati</taxon>
        <taxon>Pseudomonadota</taxon>
        <taxon>Alphaproteobacteria</taxon>
        <taxon>Hyphomicrobiales</taxon>
        <taxon>Phyllobacteriaceae</taxon>
        <taxon>Ollibium</taxon>
    </lineage>
</organism>
<dbReference type="EMBL" id="SSNY01000005">
    <property type="protein sequence ID" value="THF57378.1"/>
    <property type="molecule type" value="Genomic_DNA"/>
</dbReference>
<dbReference type="Gene3D" id="3.30.70.270">
    <property type="match status" value="1"/>
</dbReference>
<proteinExistence type="predicted"/>
<evidence type="ECO:0000259" key="5">
    <source>
        <dbReference type="PROSITE" id="PS50887"/>
    </source>
</evidence>
<dbReference type="InterPro" id="IPR029787">
    <property type="entry name" value="Nucleotide_cyclase"/>
</dbReference>
<keyword evidence="7" id="KW-1185">Reference proteome</keyword>
<feature type="transmembrane region" description="Helical" evidence="4">
    <location>
        <begin position="122"/>
        <end position="141"/>
    </location>
</feature>
<feature type="transmembrane region" description="Helical" evidence="4">
    <location>
        <begin position="153"/>
        <end position="177"/>
    </location>
</feature>
<feature type="transmembrane region" description="Helical" evidence="4">
    <location>
        <begin position="35"/>
        <end position="55"/>
    </location>
</feature>
<feature type="domain" description="GGDEF" evidence="5">
    <location>
        <begin position="254"/>
        <end position="386"/>
    </location>
</feature>
<comment type="caution">
    <text evidence="6">The sequence shown here is derived from an EMBL/GenBank/DDBJ whole genome shotgun (WGS) entry which is preliminary data.</text>
</comment>
<feature type="transmembrane region" description="Helical" evidence="4">
    <location>
        <begin position="93"/>
        <end position="110"/>
    </location>
</feature>
<name>A0ABY2Q6W7_9HYPH</name>
<feature type="region of interest" description="Disordered" evidence="3">
    <location>
        <begin position="385"/>
        <end position="406"/>
    </location>
</feature>
<evidence type="ECO:0000256" key="3">
    <source>
        <dbReference type="SAM" id="MobiDB-lite"/>
    </source>
</evidence>
<evidence type="ECO:0000256" key="1">
    <source>
        <dbReference type="ARBA" id="ARBA00012528"/>
    </source>
</evidence>
<dbReference type="PROSITE" id="PS50887">
    <property type="entry name" value="GGDEF"/>
    <property type="match status" value="1"/>
</dbReference>
<dbReference type="PANTHER" id="PTHR45138">
    <property type="entry name" value="REGULATORY COMPONENTS OF SENSORY TRANSDUCTION SYSTEM"/>
    <property type="match status" value="1"/>
</dbReference>
<keyword evidence="4" id="KW-1133">Transmembrane helix</keyword>
<dbReference type="NCBIfam" id="TIGR00254">
    <property type="entry name" value="GGDEF"/>
    <property type="match status" value="1"/>
</dbReference>
<keyword evidence="4" id="KW-0812">Transmembrane</keyword>
<gene>
    <name evidence="6" type="ORF">E6C48_10190</name>
</gene>
<dbReference type="RefSeq" id="WP_136356770.1">
    <property type="nucleotide sequence ID" value="NZ_SSNY01000005.1"/>
</dbReference>
<dbReference type="EC" id="2.7.7.65" evidence="1"/>
<evidence type="ECO:0000256" key="2">
    <source>
        <dbReference type="ARBA" id="ARBA00034247"/>
    </source>
</evidence>
<reference evidence="6 7" key="1">
    <citation type="submission" date="2019-04" db="EMBL/GenBank/DDBJ databases">
        <title>Mesorhizobium composti sp. nov., isolated from compost.</title>
        <authorList>
            <person name="Lin S.-Y."/>
            <person name="Hameed A."/>
            <person name="Hsieh Y.-T."/>
            <person name="Young C.-C."/>
        </authorList>
    </citation>
    <scope>NUCLEOTIDE SEQUENCE [LARGE SCALE GENOMIC DNA]</scope>
    <source>
        <strain evidence="6 7">CC-YTH430</strain>
    </source>
</reference>
<dbReference type="Pfam" id="PF00990">
    <property type="entry name" value="GGDEF"/>
    <property type="match status" value="1"/>
</dbReference>
<feature type="transmembrane region" description="Helical" evidence="4">
    <location>
        <begin position="6"/>
        <end position="28"/>
    </location>
</feature>
<evidence type="ECO:0000313" key="6">
    <source>
        <dbReference type="EMBL" id="THF57378.1"/>
    </source>
</evidence>
<dbReference type="SUPFAM" id="SSF55073">
    <property type="entry name" value="Nucleotide cyclase"/>
    <property type="match status" value="1"/>
</dbReference>